<dbReference type="InterPro" id="IPR015915">
    <property type="entry name" value="Kelch-typ_b-propeller"/>
</dbReference>
<evidence type="ECO:0000256" key="2">
    <source>
        <dbReference type="ARBA" id="ARBA00022441"/>
    </source>
</evidence>
<dbReference type="PANTHER" id="PTHR24412">
    <property type="entry name" value="KELCH PROTEIN"/>
    <property type="match status" value="1"/>
</dbReference>
<dbReference type="SUPFAM" id="SSF117281">
    <property type="entry name" value="Kelch motif"/>
    <property type="match status" value="1"/>
</dbReference>
<dbReference type="Proteomes" id="UP000663872">
    <property type="component" value="Unassembled WGS sequence"/>
</dbReference>
<comment type="pathway">
    <text evidence="1">Protein modification; protein ubiquitination.</text>
</comment>
<evidence type="ECO:0000256" key="3">
    <source>
        <dbReference type="ARBA" id="ARBA00022737"/>
    </source>
</evidence>
<dbReference type="InterPro" id="IPR006652">
    <property type="entry name" value="Kelch_1"/>
</dbReference>
<proteinExistence type="predicted"/>
<reference evidence="6" key="1">
    <citation type="submission" date="2021-02" db="EMBL/GenBank/DDBJ databases">
        <authorList>
            <person name="Nowell W R."/>
        </authorList>
    </citation>
    <scope>NUCLEOTIDE SEQUENCE</scope>
</reference>
<evidence type="ECO:0000313" key="6">
    <source>
        <dbReference type="EMBL" id="CAF3614266.1"/>
    </source>
</evidence>
<keyword evidence="4" id="KW-0833">Ubl conjugation pathway</keyword>
<protein>
    <recommendedName>
        <fullName evidence="5">BTB domain-containing protein</fullName>
    </recommendedName>
</protein>
<accession>A0A818NY56</accession>
<dbReference type="SMART" id="SM00875">
    <property type="entry name" value="BACK"/>
    <property type="match status" value="1"/>
</dbReference>
<organism evidence="6 7">
    <name type="scientific">Rotaria socialis</name>
    <dbReference type="NCBI Taxonomy" id="392032"/>
    <lineage>
        <taxon>Eukaryota</taxon>
        <taxon>Metazoa</taxon>
        <taxon>Spiralia</taxon>
        <taxon>Gnathifera</taxon>
        <taxon>Rotifera</taxon>
        <taxon>Eurotatoria</taxon>
        <taxon>Bdelloidea</taxon>
        <taxon>Philodinida</taxon>
        <taxon>Philodinidae</taxon>
        <taxon>Rotaria</taxon>
    </lineage>
</organism>
<dbReference type="EMBL" id="CAJNYT010003917">
    <property type="protein sequence ID" value="CAF3614266.1"/>
    <property type="molecule type" value="Genomic_DNA"/>
</dbReference>
<evidence type="ECO:0000256" key="1">
    <source>
        <dbReference type="ARBA" id="ARBA00004906"/>
    </source>
</evidence>
<dbReference type="Pfam" id="PF01344">
    <property type="entry name" value="Kelch_1"/>
    <property type="match status" value="1"/>
</dbReference>
<dbReference type="InterPro" id="IPR011333">
    <property type="entry name" value="SKP1/BTB/POZ_sf"/>
</dbReference>
<dbReference type="FunFam" id="1.25.40.420:FF:000001">
    <property type="entry name" value="Kelch-like family member 12"/>
    <property type="match status" value="1"/>
</dbReference>
<evidence type="ECO:0000256" key="4">
    <source>
        <dbReference type="ARBA" id="ARBA00022786"/>
    </source>
</evidence>
<dbReference type="PANTHER" id="PTHR24412:SF451">
    <property type="entry name" value="KELCH-LIKE PROTEIN 20"/>
    <property type="match status" value="1"/>
</dbReference>
<dbReference type="SUPFAM" id="SSF54695">
    <property type="entry name" value="POZ domain"/>
    <property type="match status" value="1"/>
</dbReference>
<keyword evidence="2" id="KW-0880">Kelch repeat</keyword>
<name>A0A818NY56_9BILA</name>
<dbReference type="Pfam" id="PF07707">
    <property type="entry name" value="BACK"/>
    <property type="match status" value="1"/>
</dbReference>
<keyword evidence="3" id="KW-0677">Repeat</keyword>
<evidence type="ECO:0000259" key="5">
    <source>
        <dbReference type="PROSITE" id="PS50097"/>
    </source>
</evidence>
<dbReference type="Gene3D" id="2.120.10.80">
    <property type="entry name" value="Kelch-type beta propeller"/>
    <property type="match status" value="1"/>
</dbReference>
<feature type="domain" description="BTB" evidence="5">
    <location>
        <begin position="34"/>
        <end position="101"/>
    </location>
</feature>
<dbReference type="SMART" id="SM00225">
    <property type="entry name" value="BTB"/>
    <property type="match status" value="1"/>
</dbReference>
<dbReference type="AlphaFoldDB" id="A0A818NY56"/>
<evidence type="ECO:0000313" key="7">
    <source>
        <dbReference type="Proteomes" id="UP000663872"/>
    </source>
</evidence>
<gene>
    <name evidence="6" type="ORF">GRG538_LOCUS23335</name>
</gene>
<dbReference type="InterPro" id="IPR000210">
    <property type="entry name" value="BTB/POZ_dom"/>
</dbReference>
<comment type="caution">
    <text evidence="6">The sequence shown here is derived from an EMBL/GenBank/DDBJ whole genome shotgun (WGS) entry which is preliminary data.</text>
</comment>
<dbReference type="InterPro" id="IPR011705">
    <property type="entry name" value="BACK"/>
</dbReference>
<dbReference type="SMART" id="SM00612">
    <property type="entry name" value="Kelch"/>
    <property type="match status" value="2"/>
</dbReference>
<dbReference type="Gene3D" id="1.25.40.420">
    <property type="match status" value="1"/>
</dbReference>
<sequence>MKHIVTNKLVKTSDKHAKFLLENLNLLRKQKELCDVILIVGQNKTPAQRAILSACSPYLRAMFTGELAESRQPEIIIRDIEEHAMELLIEYCYTSRIVVDEKKMFKCIRAFADTHSCRELLRVADHYAQQHFIDVKESEEFLFLPIHQLIDIISSDELNMTSEEDVFNAVMQWISCDVQQRKQYLPKILEHVRFPLMSARFLVNTVSSDPLIRSDQAKYYLLLPQELRGWCSGGAIASVEMFDPVTNERRAVSPMSKRRCGVGVAVLNNLLYAVGGHDGVSYLNSVEKFDPQTNQWNNDIAPASSCRTSVGVAVLSGCVYSMSNIR</sequence>
<dbReference type="PROSITE" id="PS50097">
    <property type="entry name" value="BTB"/>
    <property type="match status" value="1"/>
</dbReference>
<dbReference type="Gene3D" id="3.30.710.10">
    <property type="entry name" value="Potassium Channel Kv1.1, Chain A"/>
    <property type="match status" value="1"/>
</dbReference>